<proteinExistence type="predicted"/>
<name>A0A6A6WBC8_9PEZI</name>
<dbReference type="Gene3D" id="3.40.50.150">
    <property type="entry name" value="Vaccinia Virus protein VP39"/>
    <property type="match status" value="1"/>
</dbReference>
<evidence type="ECO:0000313" key="2">
    <source>
        <dbReference type="EMBL" id="KAF2758907.1"/>
    </source>
</evidence>
<reference evidence="2" key="1">
    <citation type="journal article" date="2020" name="Stud. Mycol.">
        <title>101 Dothideomycetes genomes: a test case for predicting lifestyles and emergence of pathogens.</title>
        <authorList>
            <person name="Haridas S."/>
            <person name="Albert R."/>
            <person name="Binder M."/>
            <person name="Bloem J."/>
            <person name="Labutti K."/>
            <person name="Salamov A."/>
            <person name="Andreopoulos B."/>
            <person name="Baker S."/>
            <person name="Barry K."/>
            <person name="Bills G."/>
            <person name="Bluhm B."/>
            <person name="Cannon C."/>
            <person name="Castanera R."/>
            <person name="Culley D."/>
            <person name="Daum C."/>
            <person name="Ezra D."/>
            <person name="Gonzalez J."/>
            <person name="Henrissat B."/>
            <person name="Kuo A."/>
            <person name="Liang C."/>
            <person name="Lipzen A."/>
            <person name="Lutzoni F."/>
            <person name="Magnuson J."/>
            <person name="Mondo S."/>
            <person name="Nolan M."/>
            <person name="Ohm R."/>
            <person name="Pangilinan J."/>
            <person name="Park H.-J."/>
            <person name="Ramirez L."/>
            <person name="Alfaro M."/>
            <person name="Sun H."/>
            <person name="Tritt A."/>
            <person name="Yoshinaga Y."/>
            <person name="Zwiers L.-H."/>
            <person name="Turgeon B."/>
            <person name="Goodwin S."/>
            <person name="Spatafora J."/>
            <person name="Crous P."/>
            <person name="Grigoriev I."/>
        </authorList>
    </citation>
    <scope>NUCLEOTIDE SEQUENCE</scope>
    <source>
        <strain evidence="2">CBS 121739</strain>
    </source>
</reference>
<dbReference type="GO" id="GO:0032259">
    <property type="term" value="P:methylation"/>
    <property type="evidence" value="ECO:0007669"/>
    <property type="project" value="InterPro"/>
</dbReference>
<dbReference type="AlphaFoldDB" id="A0A6A6WBC8"/>
<dbReference type="Proteomes" id="UP000799437">
    <property type="component" value="Unassembled WGS sequence"/>
</dbReference>
<gene>
    <name evidence="2" type="ORF">EJ05DRAFT_526995</name>
</gene>
<protein>
    <recommendedName>
        <fullName evidence="1">Ribosomal RNA methyltransferase FtsJ domain-containing protein</fullName>
    </recommendedName>
</protein>
<sequence length="363" mass="41392">MPAVRQNLIVETMEAPRHDSNSDSQRTLMSYLIENSDNFAKLEKLKKKDWKNPAAYTHWQKRNMQANPATQDAVQQAFLYKMTQQIVSEMHMKTEALTPGKLGASKLQVLDICMAPGGFTWGALKYNPNAISYGITLPEQRGGYKNRFRLRSQNVRFMDVTMLASECGIDVIPDSHPDFARFLQERPFLDLSFQLIFCGGAVLRSTRDFNTDYPNPYERTRLTTSQLVLAMQRIMPGGTMVVLLGKPEHPDTTAILRHFDRFARIELFKSRRKHTLRSTFYLVARDVQSESHAAKAALEDWKARWYRATFGGEIGTGELEPDMDTASMASMIDEFGTRLIELASPVWEIQAAALLRQDFNVTH</sequence>
<evidence type="ECO:0000259" key="1">
    <source>
        <dbReference type="Pfam" id="PF01728"/>
    </source>
</evidence>
<dbReference type="EMBL" id="ML996570">
    <property type="protein sequence ID" value="KAF2758907.1"/>
    <property type="molecule type" value="Genomic_DNA"/>
</dbReference>
<dbReference type="InterPro" id="IPR002877">
    <property type="entry name" value="RNA_MeTrfase_FtsJ_dom"/>
</dbReference>
<feature type="domain" description="Ribosomal RNA methyltransferase FtsJ" evidence="1">
    <location>
        <begin position="102"/>
        <end position="285"/>
    </location>
</feature>
<dbReference type="Pfam" id="PF01728">
    <property type="entry name" value="FtsJ"/>
    <property type="match status" value="1"/>
</dbReference>
<dbReference type="RefSeq" id="XP_033601358.1">
    <property type="nucleotide sequence ID" value="XM_033748883.1"/>
</dbReference>
<keyword evidence="3" id="KW-1185">Reference proteome</keyword>
<dbReference type="SUPFAM" id="SSF53335">
    <property type="entry name" value="S-adenosyl-L-methionine-dependent methyltransferases"/>
    <property type="match status" value="1"/>
</dbReference>
<evidence type="ECO:0000313" key="3">
    <source>
        <dbReference type="Proteomes" id="UP000799437"/>
    </source>
</evidence>
<dbReference type="GO" id="GO:0008168">
    <property type="term" value="F:methyltransferase activity"/>
    <property type="evidence" value="ECO:0007669"/>
    <property type="project" value="InterPro"/>
</dbReference>
<accession>A0A6A6WBC8</accession>
<dbReference type="GeneID" id="54489937"/>
<dbReference type="InterPro" id="IPR029063">
    <property type="entry name" value="SAM-dependent_MTases_sf"/>
</dbReference>
<organism evidence="2 3">
    <name type="scientific">Pseudovirgaria hyperparasitica</name>
    <dbReference type="NCBI Taxonomy" id="470096"/>
    <lineage>
        <taxon>Eukaryota</taxon>
        <taxon>Fungi</taxon>
        <taxon>Dikarya</taxon>
        <taxon>Ascomycota</taxon>
        <taxon>Pezizomycotina</taxon>
        <taxon>Dothideomycetes</taxon>
        <taxon>Dothideomycetes incertae sedis</taxon>
        <taxon>Acrospermales</taxon>
        <taxon>Acrospermaceae</taxon>
        <taxon>Pseudovirgaria</taxon>
    </lineage>
</organism>
<dbReference type="OrthoDB" id="417125at2759"/>